<proteinExistence type="predicted"/>
<organism evidence="2 3">
    <name type="scientific">Formicincola oecophyllae</name>
    <dbReference type="NCBI Taxonomy" id="2558361"/>
    <lineage>
        <taxon>Bacteria</taxon>
        <taxon>Pseudomonadati</taxon>
        <taxon>Pseudomonadota</taxon>
        <taxon>Alphaproteobacteria</taxon>
        <taxon>Acetobacterales</taxon>
        <taxon>Acetobacteraceae</taxon>
        <taxon>Formicincola</taxon>
    </lineage>
</organism>
<accession>A0A4Y6U6S2</accession>
<keyword evidence="3" id="KW-1185">Reference proteome</keyword>
<evidence type="ECO:0000259" key="1">
    <source>
        <dbReference type="Pfam" id="PF01206"/>
    </source>
</evidence>
<dbReference type="Proteomes" id="UP000318709">
    <property type="component" value="Chromosome"/>
</dbReference>
<dbReference type="GO" id="GO:0016740">
    <property type="term" value="F:transferase activity"/>
    <property type="evidence" value="ECO:0007669"/>
    <property type="project" value="UniProtKB-KW"/>
</dbReference>
<dbReference type="AlphaFoldDB" id="A0A4Y6U6S2"/>
<evidence type="ECO:0000313" key="3">
    <source>
        <dbReference type="Proteomes" id="UP000318709"/>
    </source>
</evidence>
<evidence type="ECO:0000313" key="2">
    <source>
        <dbReference type="EMBL" id="QDH13069.1"/>
    </source>
</evidence>
<dbReference type="InterPro" id="IPR036868">
    <property type="entry name" value="TusA-like_sf"/>
</dbReference>
<sequence length="89" mass="9611">MTATANLHSLPCVDARHLHCPQPLLMASRALRALPKGAALIVRGTDKAAPRDIQAWATSQGHRLEILHPPSPLGERGVEWLLRLTKGGP</sequence>
<dbReference type="EMBL" id="CP038231">
    <property type="protein sequence ID" value="QDH13069.1"/>
    <property type="molecule type" value="Genomic_DNA"/>
</dbReference>
<dbReference type="CDD" id="cd00291">
    <property type="entry name" value="SirA_YedF_YeeD"/>
    <property type="match status" value="1"/>
</dbReference>
<dbReference type="KEGG" id="swf:E3E12_01375"/>
<keyword evidence="2" id="KW-0808">Transferase</keyword>
<dbReference type="Pfam" id="PF01206">
    <property type="entry name" value="TusA"/>
    <property type="match status" value="1"/>
</dbReference>
<reference evidence="2 3" key="1">
    <citation type="submission" date="2019-03" db="EMBL/GenBank/DDBJ databases">
        <title>The complete genome sequence of Swingsia_sp. F3b2 LMG30590(T).</title>
        <authorList>
            <person name="Chua K.-O."/>
            <person name="Chan K.-G."/>
            <person name="See-Too W.-S."/>
        </authorList>
    </citation>
    <scope>NUCLEOTIDE SEQUENCE [LARGE SCALE GENOMIC DNA]</scope>
    <source>
        <strain evidence="2 3">F3b2</strain>
    </source>
</reference>
<dbReference type="OrthoDB" id="9797551at2"/>
<dbReference type="InterPro" id="IPR001455">
    <property type="entry name" value="TusA-like"/>
</dbReference>
<name>A0A4Y6U6S2_9PROT</name>
<protein>
    <submittedName>
        <fullName evidence="2">Sulfurtransferase TusA family protein</fullName>
    </submittedName>
</protein>
<dbReference type="SUPFAM" id="SSF64307">
    <property type="entry name" value="SirA-like"/>
    <property type="match status" value="1"/>
</dbReference>
<feature type="domain" description="UPF0033" evidence="1">
    <location>
        <begin position="13"/>
        <end position="66"/>
    </location>
</feature>
<gene>
    <name evidence="2" type="ORF">E3E12_01375</name>
</gene>
<dbReference type="Gene3D" id="3.30.110.40">
    <property type="entry name" value="TusA-like domain"/>
    <property type="match status" value="1"/>
</dbReference>
<dbReference type="RefSeq" id="WP_141442713.1">
    <property type="nucleotide sequence ID" value="NZ_CP038231.1"/>
</dbReference>